<accession>A0A7R9DPF9</accession>
<reference evidence="1" key="1">
    <citation type="submission" date="2020-11" db="EMBL/GenBank/DDBJ databases">
        <authorList>
            <person name="Tran Van P."/>
        </authorList>
    </citation>
    <scope>NUCLEOTIDE SEQUENCE</scope>
</reference>
<evidence type="ECO:0000313" key="1">
    <source>
        <dbReference type="EMBL" id="CAD7417234.1"/>
    </source>
</evidence>
<protein>
    <submittedName>
        <fullName evidence="1">Uncharacterized protein</fullName>
    </submittedName>
</protein>
<name>A0A7R9DPF9_TIMPO</name>
<sequence length="158" mass="17857">MIKVQQKGAQLQLNLVIDLYKELHLLLEPYYLHTGFVGFLTRRLGVWGLFTCPCSANYGPPPWYFFSCCLLLTGDLRHSQLGDVPTKPPLKLMFIQIKVNKPTWCIEILQNSSACNPQSSSHVRDKDLVTLGSRNRISIPFITELVVKEEGCHLDLGA</sequence>
<dbReference type="AlphaFoldDB" id="A0A7R9DPF9"/>
<gene>
    <name evidence="1" type="ORF">TPSB3V08_LOCUS11623</name>
</gene>
<proteinExistence type="predicted"/>
<organism evidence="1">
    <name type="scientific">Timema poppense</name>
    <name type="common">Walking stick</name>
    <dbReference type="NCBI Taxonomy" id="170557"/>
    <lineage>
        <taxon>Eukaryota</taxon>
        <taxon>Metazoa</taxon>
        <taxon>Ecdysozoa</taxon>
        <taxon>Arthropoda</taxon>
        <taxon>Hexapoda</taxon>
        <taxon>Insecta</taxon>
        <taxon>Pterygota</taxon>
        <taxon>Neoptera</taxon>
        <taxon>Polyneoptera</taxon>
        <taxon>Phasmatodea</taxon>
        <taxon>Timematodea</taxon>
        <taxon>Timematoidea</taxon>
        <taxon>Timematidae</taxon>
        <taxon>Timema</taxon>
    </lineage>
</organism>
<dbReference type="EMBL" id="OD013017">
    <property type="protein sequence ID" value="CAD7417234.1"/>
    <property type="molecule type" value="Genomic_DNA"/>
</dbReference>